<keyword evidence="2" id="KW-1185">Reference proteome</keyword>
<dbReference type="OMA" id="CTMVHIG"/>
<sequence>MSSEPDEEYDPVEVEIMRRLEPLPGCRYMYEGLRKTETNPNFLYATGSVKMLEYKKTSEFNLLGTLEGDIYMSDIRTLGRDLFYEEQIIYTIRDDMVRYGMAEILNWQKSMNQYETICFDLNTCGIHLTNSTANNFLHLKISNIPNDFYFQLIENFNQLVSKIQPEDIFPKNYILFPAHYDGHFYCTLIHNALGAMKMEVPYRDGRCTMVHIGTNNSMNNYENVVVPNILKLLNLFTELYASEEGYDRLLFEKIDVVNKFLPPMQKAERPIEFLHMFKKILSPEFSIRNWNEAVDSIGVDMEKTLAEMAKIRENMSLDICAEIREGTDEVAKHLYEKRLAIIRYEAIHGPPAGVSNEQKDSGNQEQPNE</sequence>
<proteinExistence type="predicted"/>
<dbReference type="Proteomes" id="UP000008281">
    <property type="component" value="Unassembled WGS sequence"/>
</dbReference>
<dbReference type="InParanoid" id="E3MZD8"/>
<evidence type="ECO:0008006" key="3">
    <source>
        <dbReference type="Google" id="ProtNLM"/>
    </source>
</evidence>
<gene>
    <name evidence="1" type="ORF">CRE_05937</name>
</gene>
<dbReference type="AlphaFoldDB" id="E3MZD8"/>
<evidence type="ECO:0000313" key="2">
    <source>
        <dbReference type="Proteomes" id="UP000008281"/>
    </source>
</evidence>
<dbReference type="eggNOG" id="ENOG502R6IQ">
    <property type="taxonomic scope" value="Eukaryota"/>
</dbReference>
<dbReference type="HOGENOM" id="CLU_750597_0_0_1"/>
<protein>
    <recommendedName>
        <fullName evidence="3">Ubiquitin-like protease family profile domain-containing protein</fullName>
    </recommendedName>
</protein>
<evidence type="ECO:0000313" key="1">
    <source>
        <dbReference type="EMBL" id="EFP12916.1"/>
    </source>
</evidence>
<name>E3MZD8_CAERE</name>
<accession>E3MZD8</accession>
<organism evidence="2">
    <name type="scientific">Caenorhabditis remanei</name>
    <name type="common">Caenorhabditis vulgaris</name>
    <dbReference type="NCBI Taxonomy" id="31234"/>
    <lineage>
        <taxon>Eukaryota</taxon>
        <taxon>Metazoa</taxon>
        <taxon>Ecdysozoa</taxon>
        <taxon>Nematoda</taxon>
        <taxon>Chromadorea</taxon>
        <taxon>Rhabditida</taxon>
        <taxon>Rhabditina</taxon>
        <taxon>Rhabditomorpha</taxon>
        <taxon>Rhabditoidea</taxon>
        <taxon>Rhabditidae</taxon>
        <taxon>Peloderinae</taxon>
        <taxon>Caenorhabditis</taxon>
    </lineage>
</organism>
<dbReference type="FunCoup" id="E3MZD8">
    <property type="interactions" value="1416"/>
</dbReference>
<dbReference type="EMBL" id="DS268500">
    <property type="protein sequence ID" value="EFP12916.1"/>
    <property type="molecule type" value="Genomic_DNA"/>
</dbReference>
<reference evidence="1" key="1">
    <citation type="submission" date="2007-07" db="EMBL/GenBank/DDBJ databases">
        <title>PCAP assembly of the Caenorhabditis remanei genome.</title>
        <authorList>
            <consortium name="The Caenorhabditis remanei Sequencing Consortium"/>
            <person name="Wilson R.K."/>
        </authorList>
    </citation>
    <scope>NUCLEOTIDE SEQUENCE [LARGE SCALE GENOMIC DNA]</scope>
    <source>
        <strain evidence="1">PB4641</strain>
    </source>
</reference>